<feature type="transmembrane region" description="Helical" evidence="1">
    <location>
        <begin position="46"/>
        <end position="66"/>
    </location>
</feature>
<evidence type="ECO:0000256" key="1">
    <source>
        <dbReference type="SAM" id="Phobius"/>
    </source>
</evidence>
<organism evidence="2 3">
    <name type="scientific">Actinomadura vinacea</name>
    <dbReference type="NCBI Taxonomy" id="115336"/>
    <lineage>
        <taxon>Bacteria</taxon>
        <taxon>Bacillati</taxon>
        <taxon>Actinomycetota</taxon>
        <taxon>Actinomycetes</taxon>
        <taxon>Streptosporangiales</taxon>
        <taxon>Thermomonosporaceae</taxon>
        <taxon>Actinomadura</taxon>
    </lineage>
</organism>
<feature type="transmembrane region" description="Helical" evidence="1">
    <location>
        <begin position="21"/>
        <end position="40"/>
    </location>
</feature>
<keyword evidence="1" id="KW-1133">Transmembrane helix</keyword>
<sequence length="74" mass="7897">MSDPYRISEVTEGPRAARQGGALRPLLWLLLVICASINALTSAIGLMAVSVVFGVAAMGCVAALIVHHYKHRRP</sequence>
<dbReference type="RefSeq" id="WP_344587159.1">
    <property type="nucleotide sequence ID" value="NZ_BAAARW010000003.1"/>
</dbReference>
<dbReference type="EMBL" id="BAAARW010000003">
    <property type="protein sequence ID" value="GAA2403673.1"/>
    <property type="molecule type" value="Genomic_DNA"/>
</dbReference>
<dbReference type="Proteomes" id="UP001501231">
    <property type="component" value="Unassembled WGS sequence"/>
</dbReference>
<protein>
    <recommendedName>
        <fullName evidence="4">DUF3040 domain-containing protein</fullName>
    </recommendedName>
</protein>
<evidence type="ECO:0000313" key="3">
    <source>
        <dbReference type="Proteomes" id="UP001501231"/>
    </source>
</evidence>
<accession>A0ABP5VHR2</accession>
<proteinExistence type="predicted"/>
<keyword evidence="1" id="KW-0472">Membrane</keyword>
<comment type="caution">
    <text evidence="2">The sequence shown here is derived from an EMBL/GenBank/DDBJ whole genome shotgun (WGS) entry which is preliminary data.</text>
</comment>
<keyword evidence="3" id="KW-1185">Reference proteome</keyword>
<evidence type="ECO:0000313" key="2">
    <source>
        <dbReference type="EMBL" id="GAA2403673.1"/>
    </source>
</evidence>
<name>A0ABP5VHR2_9ACTN</name>
<gene>
    <name evidence="2" type="ORF">GCM10010191_09070</name>
</gene>
<evidence type="ECO:0008006" key="4">
    <source>
        <dbReference type="Google" id="ProtNLM"/>
    </source>
</evidence>
<keyword evidence="1" id="KW-0812">Transmembrane</keyword>
<reference evidence="3" key="1">
    <citation type="journal article" date="2019" name="Int. J. Syst. Evol. Microbiol.">
        <title>The Global Catalogue of Microorganisms (GCM) 10K type strain sequencing project: providing services to taxonomists for standard genome sequencing and annotation.</title>
        <authorList>
            <consortium name="The Broad Institute Genomics Platform"/>
            <consortium name="The Broad Institute Genome Sequencing Center for Infectious Disease"/>
            <person name="Wu L."/>
            <person name="Ma J."/>
        </authorList>
    </citation>
    <scope>NUCLEOTIDE SEQUENCE [LARGE SCALE GENOMIC DNA]</scope>
    <source>
        <strain evidence="3">JCM 3325</strain>
    </source>
</reference>